<sequence length="218" mass="21843">MAVSSITAFWAVSVLLILVPGADWAYAISAGLRDRSVAPAVGGLLLGYVGLTAVVAAGIAAVVADHPAVLAALTLLGALYLIFLGVTTLTRPSTPGAAPDDATGSAGATAGSAAHGPASRRSRVLQGAGISGLNPKALLLFLALLPQFTRPGTGWPLALQISTLGLVHILSCAAIYLSVGVLARTVLRTRPVAARAVTRISGAAMIVIGAVLVLEQLT</sequence>
<organism evidence="8 9">
    <name type="scientific">Streptomyces flavofungini</name>
    <dbReference type="NCBI Taxonomy" id="68200"/>
    <lineage>
        <taxon>Bacteria</taxon>
        <taxon>Bacillati</taxon>
        <taxon>Actinomycetota</taxon>
        <taxon>Actinomycetes</taxon>
        <taxon>Kitasatosporales</taxon>
        <taxon>Streptomycetaceae</taxon>
        <taxon>Streptomyces</taxon>
    </lineage>
</organism>
<reference evidence="8 9" key="1">
    <citation type="submission" date="2020-12" db="EMBL/GenBank/DDBJ databases">
        <title>Streptomyces typhae sp. nov., a novel endophytic actinomycete isolated from the root of cattail pollen (Typha angustifolia L.).</title>
        <authorList>
            <person name="Peng C."/>
            <person name="Liu C."/>
        </authorList>
    </citation>
    <scope>NUCLEOTIDE SEQUENCE [LARGE SCALE GENOMIC DNA]</scope>
    <source>
        <strain evidence="8 9">JCM 4753</strain>
    </source>
</reference>
<feature type="transmembrane region" description="Helical" evidence="7">
    <location>
        <begin position="124"/>
        <end position="145"/>
    </location>
</feature>
<evidence type="ECO:0000256" key="6">
    <source>
        <dbReference type="SAM" id="MobiDB-lite"/>
    </source>
</evidence>
<feature type="transmembrane region" description="Helical" evidence="7">
    <location>
        <begin position="157"/>
        <end position="184"/>
    </location>
</feature>
<keyword evidence="2" id="KW-1003">Cell membrane</keyword>
<keyword evidence="3 7" id="KW-0812">Transmembrane</keyword>
<dbReference type="Proteomes" id="UP000634780">
    <property type="component" value="Unassembled WGS sequence"/>
</dbReference>
<proteinExistence type="predicted"/>
<comment type="subcellular location">
    <subcellularLocation>
        <location evidence="1">Cell membrane</location>
        <topology evidence="1">Multi-pass membrane protein</topology>
    </subcellularLocation>
</comment>
<feature type="transmembrane region" description="Helical" evidence="7">
    <location>
        <begin position="69"/>
        <end position="89"/>
    </location>
</feature>
<evidence type="ECO:0000313" key="8">
    <source>
        <dbReference type="EMBL" id="MBJ3811933.1"/>
    </source>
</evidence>
<evidence type="ECO:0000256" key="4">
    <source>
        <dbReference type="ARBA" id="ARBA00022989"/>
    </source>
</evidence>
<dbReference type="RefSeq" id="WP_190115057.1">
    <property type="nucleotide sequence ID" value="NZ_BMVR01000003.1"/>
</dbReference>
<dbReference type="PANTHER" id="PTHR30086">
    <property type="entry name" value="ARGININE EXPORTER PROTEIN ARGO"/>
    <property type="match status" value="1"/>
</dbReference>
<keyword evidence="9" id="KW-1185">Reference proteome</keyword>
<evidence type="ECO:0000313" key="9">
    <source>
        <dbReference type="Proteomes" id="UP000634780"/>
    </source>
</evidence>
<dbReference type="PANTHER" id="PTHR30086:SF20">
    <property type="entry name" value="ARGININE EXPORTER PROTEIN ARGO-RELATED"/>
    <property type="match status" value="1"/>
</dbReference>
<evidence type="ECO:0000256" key="2">
    <source>
        <dbReference type="ARBA" id="ARBA00022475"/>
    </source>
</evidence>
<feature type="transmembrane region" description="Helical" evidence="7">
    <location>
        <begin position="196"/>
        <end position="214"/>
    </location>
</feature>
<name>A0ABS0XFC1_9ACTN</name>
<gene>
    <name evidence="8" type="ORF">JGB26_33450</name>
</gene>
<evidence type="ECO:0000256" key="1">
    <source>
        <dbReference type="ARBA" id="ARBA00004651"/>
    </source>
</evidence>
<feature type="transmembrane region" description="Helical" evidence="7">
    <location>
        <begin position="40"/>
        <end position="63"/>
    </location>
</feature>
<dbReference type="InterPro" id="IPR001123">
    <property type="entry name" value="LeuE-type"/>
</dbReference>
<keyword evidence="5 7" id="KW-0472">Membrane</keyword>
<keyword evidence="4 7" id="KW-1133">Transmembrane helix</keyword>
<feature type="region of interest" description="Disordered" evidence="6">
    <location>
        <begin position="94"/>
        <end position="119"/>
    </location>
</feature>
<feature type="compositionally biased region" description="Low complexity" evidence="6">
    <location>
        <begin position="96"/>
        <end position="117"/>
    </location>
</feature>
<dbReference type="EMBL" id="JAEKOZ010000031">
    <property type="protein sequence ID" value="MBJ3811933.1"/>
    <property type="molecule type" value="Genomic_DNA"/>
</dbReference>
<comment type="caution">
    <text evidence="8">The sequence shown here is derived from an EMBL/GenBank/DDBJ whole genome shotgun (WGS) entry which is preliminary data.</text>
</comment>
<protein>
    <submittedName>
        <fullName evidence="8">LysE family transporter</fullName>
    </submittedName>
</protein>
<accession>A0ABS0XFC1</accession>
<evidence type="ECO:0000256" key="7">
    <source>
        <dbReference type="SAM" id="Phobius"/>
    </source>
</evidence>
<evidence type="ECO:0000256" key="3">
    <source>
        <dbReference type="ARBA" id="ARBA00022692"/>
    </source>
</evidence>
<feature type="transmembrane region" description="Helical" evidence="7">
    <location>
        <begin position="6"/>
        <end position="28"/>
    </location>
</feature>
<evidence type="ECO:0000256" key="5">
    <source>
        <dbReference type="ARBA" id="ARBA00023136"/>
    </source>
</evidence>
<dbReference type="Pfam" id="PF01810">
    <property type="entry name" value="LysE"/>
    <property type="match status" value="1"/>
</dbReference>